<dbReference type="EC" id="3.2.1.51" evidence="3"/>
<reference evidence="10" key="1">
    <citation type="journal article" date="2019" name="G3 (Bethesda)">
        <title>Genome Assemblies of Two Rare Opportunistic Yeast Pathogens: Diutina rugosa (syn. Candida rugosa) and Trichomonascus ciferrii (syn. Candida ciferrii).</title>
        <authorList>
            <person name="Mixao V."/>
            <person name="Saus E."/>
            <person name="Hansen A.P."/>
            <person name="Lass-Florl C."/>
            <person name="Gabaldon T."/>
        </authorList>
    </citation>
    <scope>NUCLEOTIDE SEQUENCE</scope>
    <source>
        <strain evidence="10">CBS 4856</strain>
    </source>
</reference>
<dbReference type="OrthoDB" id="6039950at2759"/>
<proteinExistence type="inferred from homology"/>
<evidence type="ECO:0000259" key="9">
    <source>
        <dbReference type="Pfam" id="PF01120"/>
    </source>
</evidence>
<feature type="domain" description="Glycoside hydrolase family 29 N-terminal" evidence="9">
    <location>
        <begin position="3"/>
        <end position="342"/>
    </location>
</feature>
<dbReference type="InterPro" id="IPR017853">
    <property type="entry name" value="GH"/>
</dbReference>
<comment type="similarity">
    <text evidence="2 7">Belongs to the glycosyl hydrolase 29 family.</text>
</comment>
<dbReference type="GO" id="GO:0006004">
    <property type="term" value="P:fucose metabolic process"/>
    <property type="evidence" value="ECO:0007669"/>
    <property type="project" value="InterPro"/>
</dbReference>
<dbReference type="Gene3D" id="3.20.20.80">
    <property type="entry name" value="Glycosidases"/>
    <property type="match status" value="1"/>
</dbReference>
<dbReference type="EMBL" id="SWFS01000082">
    <property type="protein sequence ID" value="KAA8916779.1"/>
    <property type="molecule type" value="Genomic_DNA"/>
</dbReference>
<evidence type="ECO:0000256" key="1">
    <source>
        <dbReference type="ARBA" id="ARBA00004071"/>
    </source>
</evidence>
<dbReference type="PIRSF" id="PIRSF001092">
    <property type="entry name" value="Alpha-L-fucosidase"/>
    <property type="match status" value="1"/>
</dbReference>
<keyword evidence="6 7" id="KW-0326">Glycosidase</keyword>
<evidence type="ECO:0000256" key="5">
    <source>
        <dbReference type="ARBA" id="ARBA00022801"/>
    </source>
</evidence>
<keyword evidence="11" id="KW-1185">Reference proteome</keyword>
<dbReference type="InterPro" id="IPR013780">
    <property type="entry name" value="Glyco_hydro_b"/>
</dbReference>
<evidence type="ECO:0000256" key="4">
    <source>
        <dbReference type="ARBA" id="ARBA00022729"/>
    </source>
</evidence>
<evidence type="ECO:0000256" key="7">
    <source>
        <dbReference type="PIRNR" id="PIRNR001092"/>
    </source>
</evidence>
<dbReference type="GO" id="GO:0004560">
    <property type="term" value="F:alpha-L-fucosidase activity"/>
    <property type="evidence" value="ECO:0007669"/>
    <property type="project" value="UniProtKB-EC"/>
</dbReference>
<dbReference type="VEuPathDB" id="FungiDB:TRICI_001077"/>
<evidence type="ECO:0000256" key="2">
    <source>
        <dbReference type="ARBA" id="ARBA00007951"/>
    </source>
</evidence>
<dbReference type="GO" id="GO:0016139">
    <property type="term" value="P:glycoside catabolic process"/>
    <property type="evidence" value="ECO:0007669"/>
    <property type="project" value="TreeGrafter"/>
</dbReference>
<evidence type="ECO:0000256" key="8">
    <source>
        <dbReference type="PIRSR" id="PIRSR001092-1"/>
    </source>
</evidence>
<sequence length="436" mass="49856">MLWWRHAKFGMFVHYGLYSSLEGEYKGKPVGKDGAEWFQNRTGVSDIEYQQISSFRPNEGVTDIWASLAKTAGCDYAVLTSKHHEGFDLFNSTVTEGNYSAPQYIGRDIVREFTDSVRNNGMKVGFYHSVIDWHHSNYDYTQSQQLPYPIQERWRRENNTDQFDKNQTKYIEFLHHQVDELLENYDPEIMWFDFSAVDFDGEKAWGADTLMKHLRKDYPELIVNNRLYRREEAGYSGMGTMDITGELDPKYGDFITPEQDVPEEGIKSVDWESCMTMNNNWGFSKFDHEFKSSKTLVQTLVDVVSKGGNLLLNIGPKPDGSVPEESVKRMQDIGKWMDVNEESIRGTSPSPFHTPPDWGRITQKGDILYVHVFNKPNDTSTLDIPSGAHVKPLSAYLLANGAPVQFAESKDGISLQCPQTLPDPYSSVIKLQVAYQ</sequence>
<dbReference type="PANTHER" id="PTHR10030">
    <property type="entry name" value="ALPHA-L-FUCOSIDASE"/>
    <property type="match status" value="1"/>
</dbReference>
<evidence type="ECO:0000256" key="3">
    <source>
        <dbReference type="ARBA" id="ARBA00012662"/>
    </source>
</evidence>
<evidence type="ECO:0000256" key="6">
    <source>
        <dbReference type="ARBA" id="ARBA00023295"/>
    </source>
</evidence>
<keyword evidence="5 7" id="KW-0378">Hydrolase</keyword>
<evidence type="ECO:0000313" key="11">
    <source>
        <dbReference type="Proteomes" id="UP000761534"/>
    </source>
</evidence>
<dbReference type="Proteomes" id="UP000761534">
    <property type="component" value="Unassembled WGS sequence"/>
</dbReference>
<organism evidence="10 11">
    <name type="scientific">Trichomonascus ciferrii</name>
    <dbReference type="NCBI Taxonomy" id="44093"/>
    <lineage>
        <taxon>Eukaryota</taxon>
        <taxon>Fungi</taxon>
        <taxon>Dikarya</taxon>
        <taxon>Ascomycota</taxon>
        <taxon>Saccharomycotina</taxon>
        <taxon>Dipodascomycetes</taxon>
        <taxon>Dipodascales</taxon>
        <taxon>Trichomonascaceae</taxon>
        <taxon>Trichomonascus</taxon>
        <taxon>Trichomonascus ciferrii complex</taxon>
    </lineage>
</organism>
<dbReference type="SMART" id="SM00812">
    <property type="entry name" value="Alpha_L_fucos"/>
    <property type="match status" value="1"/>
</dbReference>
<comment type="function">
    <text evidence="1">Alpha-L-fucosidase is responsible for hydrolyzing the alpha-1,6-linked fucose joined to the reducing-end N-acetylglucosamine of the carbohydrate moieties of glycoproteins.</text>
</comment>
<feature type="site" description="May be important for catalysis" evidence="8">
    <location>
        <position position="274"/>
    </location>
</feature>
<dbReference type="AlphaFoldDB" id="A0A642VAQ3"/>
<evidence type="ECO:0000313" key="10">
    <source>
        <dbReference type="EMBL" id="KAA8916779.1"/>
    </source>
</evidence>
<dbReference type="SUPFAM" id="SSF51445">
    <property type="entry name" value="(Trans)glycosidases"/>
    <property type="match status" value="1"/>
</dbReference>
<name>A0A642VAQ3_9ASCO</name>
<dbReference type="Pfam" id="PF01120">
    <property type="entry name" value="Alpha_L_fucos"/>
    <property type="match status" value="1"/>
</dbReference>
<comment type="caution">
    <text evidence="10">The sequence shown here is derived from an EMBL/GenBank/DDBJ whole genome shotgun (WGS) entry which is preliminary data.</text>
</comment>
<gene>
    <name evidence="10" type="ORF">TRICI_001077</name>
</gene>
<dbReference type="Gene3D" id="2.60.40.1180">
    <property type="entry name" value="Golgi alpha-mannosidase II"/>
    <property type="match status" value="1"/>
</dbReference>
<dbReference type="InterPro" id="IPR016286">
    <property type="entry name" value="FUC_metazoa-typ"/>
</dbReference>
<dbReference type="InterPro" id="IPR000933">
    <property type="entry name" value="Glyco_hydro_29"/>
</dbReference>
<keyword evidence="4" id="KW-0732">Signal</keyword>
<protein>
    <recommendedName>
        <fullName evidence="3">alpha-L-fucosidase</fullName>
        <ecNumber evidence="3">3.2.1.51</ecNumber>
    </recommendedName>
</protein>
<accession>A0A642VAQ3</accession>
<dbReference type="InterPro" id="IPR057739">
    <property type="entry name" value="Glyco_hydro_29_N"/>
</dbReference>
<dbReference type="PRINTS" id="PR00741">
    <property type="entry name" value="GLHYDRLASE29"/>
</dbReference>
<dbReference type="PANTHER" id="PTHR10030:SF37">
    <property type="entry name" value="ALPHA-L-FUCOSIDASE-RELATED"/>
    <property type="match status" value="1"/>
</dbReference>